<gene>
    <name evidence="11" type="primary">100678264</name>
</gene>
<evidence type="ECO:0000313" key="12">
    <source>
        <dbReference type="Proteomes" id="UP000002358"/>
    </source>
</evidence>
<evidence type="ECO:0000256" key="4">
    <source>
        <dbReference type="ARBA" id="ARBA00022833"/>
    </source>
</evidence>
<dbReference type="GO" id="GO:0046983">
    <property type="term" value="F:protein dimerization activity"/>
    <property type="evidence" value="ECO:0007669"/>
    <property type="project" value="InterPro"/>
</dbReference>
<evidence type="ECO:0000256" key="9">
    <source>
        <dbReference type="PROSITE-ProRule" id="PRU00027"/>
    </source>
</evidence>
<keyword evidence="6" id="KW-0238">DNA-binding</keyword>
<dbReference type="SUPFAM" id="SSF57667">
    <property type="entry name" value="beta-beta-alpha zinc fingers"/>
    <property type="match status" value="1"/>
</dbReference>
<accession>A0A7M7QG44</accession>
<dbReference type="Proteomes" id="UP000002358">
    <property type="component" value="Chromosome 1"/>
</dbReference>
<dbReference type="Pfam" id="PF02892">
    <property type="entry name" value="zf-BED"/>
    <property type="match status" value="1"/>
</dbReference>
<organism evidence="11 12">
    <name type="scientific">Nasonia vitripennis</name>
    <name type="common">Parasitic wasp</name>
    <dbReference type="NCBI Taxonomy" id="7425"/>
    <lineage>
        <taxon>Eukaryota</taxon>
        <taxon>Metazoa</taxon>
        <taxon>Ecdysozoa</taxon>
        <taxon>Arthropoda</taxon>
        <taxon>Hexapoda</taxon>
        <taxon>Insecta</taxon>
        <taxon>Pterygota</taxon>
        <taxon>Neoptera</taxon>
        <taxon>Endopterygota</taxon>
        <taxon>Hymenoptera</taxon>
        <taxon>Apocrita</taxon>
        <taxon>Proctotrupomorpha</taxon>
        <taxon>Chalcidoidea</taxon>
        <taxon>Pteromalidae</taxon>
        <taxon>Pteromalinae</taxon>
        <taxon>Nasonia</taxon>
    </lineage>
</organism>
<dbReference type="GO" id="GO:0003677">
    <property type="term" value="F:DNA binding"/>
    <property type="evidence" value="ECO:0007669"/>
    <property type="project" value="UniProtKB-KW"/>
</dbReference>
<proteinExistence type="predicted"/>
<dbReference type="GO" id="GO:0005634">
    <property type="term" value="C:nucleus"/>
    <property type="evidence" value="ECO:0007669"/>
    <property type="project" value="UniProtKB-SubCell"/>
</dbReference>
<dbReference type="PANTHER" id="PTHR46481">
    <property type="entry name" value="ZINC FINGER BED DOMAIN-CONTAINING PROTEIN 4"/>
    <property type="match status" value="1"/>
</dbReference>
<dbReference type="GO" id="GO:0009791">
    <property type="term" value="P:post-embryonic development"/>
    <property type="evidence" value="ECO:0007669"/>
    <property type="project" value="UniProtKB-ARBA"/>
</dbReference>
<protein>
    <recommendedName>
        <fullName evidence="10">BED-type domain-containing protein</fullName>
    </recommendedName>
</protein>
<evidence type="ECO:0000256" key="6">
    <source>
        <dbReference type="ARBA" id="ARBA00023125"/>
    </source>
</evidence>
<dbReference type="InterPro" id="IPR003656">
    <property type="entry name" value="Znf_BED"/>
</dbReference>
<sequence>MDTEFLVVHKTEMMESEQGMNSSELETGVDIIEQEQDIEEIDHKRNGLQTVFAKFMEEKHSITYRKLVVPQSMRSIYWKFFGFPADDDGEILTRVKIVCLLCKTQIAYNRNTSNLRMHLQNKHVQELHELEALSPPKKQTITPESKERRAQKRMLKAAMASSSQHIYTTNADGTVQIGGDIQFVTDPSVAFPEQCMEEDMTVNINKPLKFVIKDGTIDNVSTTSNQNMTFMLSEDQQQQTSSNNKSVSEAIVEFLIIDLQLPEIVQEQGFQRLIATLKSPCQIPSKNSLEEEIIPTTYNTFRETILSNISSLTSEVSLAVEEWTSNFGESFFSFLIYYQSPGEAVLESKILCTIHGPRDWDELQWGTVLDIIMNEWCIKLEKTTAVIASTTRSQLTNALITRGLTVVPCLLHSLQVCAQTIFENDEVSKVLTNCRSIIGAIASNAEATNAFAVQEQLLGVTGSLHTYRLEENMMIMDYPNVWTSTYTMLQQMIPRREVITMILSSMDGINENVLDLNDEQWQIINDLVEVLEPFKVTIITLSEEKMPLISLLKPLLWQLVSAHLKVKEEDSATARAFKESLSDMLCHHYSDPNVSLLLQIATTLDPRFKEVPYATDEDKKMVATPIKEMLTKLIEENEDSSESQKDCVQVVKKSRISGMELLLGGLRPNKRGMTTEEKANLELAQYQSEATAPLDNCPLQWWAKVSAKCPNLGSIASRYNCVPVCCPPPSRIPADVQMAYNAKRAALPPHLVDKMLFLHANHNLV</sequence>
<evidence type="ECO:0000256" key="5">
    <source>
        <dbReference type="ARBA" id="ARBA00023015"/>
    </source>
</evidence>
<keyword evidence="2" id="KW-0479">Metal-binding</keyword>
<dbReference type="SUPFAM" id="SSF53098">
    <property type="entry name" value="Ribonuclease H-like"/>
    <property type="match status" value="1"/>
</dbReference>
<feature type="domain" description="BED-type" evidence="10">
    <location>
        <begin position="72"/>
        <end position="130"/>
    </location>
</feature>
<dbReference type="PANTHER" id="PTHR46481:SF10">
    <property type="entry name" value="ZINC FINGER BED DOMAIN-CONTAINING PROTEIN 39"/>
    <property type="match status" value="1"/>
</dbReference>
<keyword evidence="7" id="KW-0804">Transcription</keyword>
<dbReference type="OrthoDB" id="1607513at2759"/>
<evidence type="ECO:0000256" key="1">
    <source>
        <dbReference type="ARBA" id="ARBA00004123"/>
    </source>
</evidence>
<dbReference type="SMART" id="SM00614">
    <property type="entry name" value="ZnF_BED"/>
    <property type="match status" value="1"/>
</dbReference>
<evidence type="ECO:0000256" key="2">
    <source>
        <dbReference type="ARBA" id="ARBA00022723"/>
    </source>
</evidence>
<dbReference type="PROSITE" id="PS50808">
    <property type="entry name" value="ZF_BED"/>
    <property type="match status" value="1"/>
</dbReference>
<dbReference type="InParanoid" id="A0A7M7QG44"/>
<keyword evidence="12" id="KW-1185">Reference proteome</keyword>
<evidence type="ECO:0000259" key="10">
    <source>
        <dbReference type="PROSITE" id="PS50808"/>
    </source>
</evidence>
<dbReference type="InterPro" id="IPR052035">
    <property type="entry name" value="ZnF_BED_domain_contain"/>
</dbReference>
<dbReference type="EnsemblMetazoa" id="XM_031931318">
    <property type="protein sequence ID" value="XP_031787178"/>
    <property type="gene ID" value="LOC100678264"/>
</dbReference>
<dbReference type="InterPro" id="IPR008906">
    <property type="entry name" value="HATC_C_dom"/>
</dbReference>
<dbReference type="InterPro" id="IPR036236">
    <property type="entry name" value="Znf_C2H2_sf"/>
</dbReference>
<evidence type="ECO:0000256" key="7">
    <source>
        <dbReference type="ARBA" id="ARBA00023163"/>
    </source>
</evidence>
<keyword evidence="8" id="KW-0539">Nucleus</keyword>
<evidence type="ECO:0000256" key="3">
    <source>
        <dbReference type="ARBA" id="ARBA00022771"/>
    </source>
</evidence>
<dbReference type="Pfam" id="PF05699">
    <property type="entry name" value="Dimer_Tnp_hAT"/>
    <property type="match status" value="1"/>
</dbReference>
<name>A0A7M7QG44_NASVI</name>
<evidence type="ECO:0000256" key="8">
    <source>
        <dbReference type="ARBA" id="ARBA00023242"/>
    </source>
</evidence>
<keyword evidence="3 9" id="KW-0863">Zinc-finger</keyword>
<comment type="subcellular location">
    <subcellularLocation>
        <location evidence="1">Nucleus</location>
    </subcellularLocation>
</comment>
<dbReference type="FunCoup" id="A0A7M7QG44">
    <property type="interactions" value="174"/>
</dbReference>
<dbReference type="GO" id="GO:0008270">
    <property type="term" value="F:zinc ion binding"/>
    <property type="evidence" value="ECO:0007669"/>
    <property type="project" value="UniProtKB-KW"/>
</dbReference>
<evidence type="ECO:0000313" key="11">
    <source>
        <dbReference type="EnsemblMetazoa" id="XP_031787178"/>
    </source>
</evidence>
<dbReference type="AlphaFoldDB" id="A0A7M7QG44"/>
<dbReference type="InterPro" id="IPR012337">
    <property type="entry name" value="RNaseH-like_sf"/>
</dbReference>
<reference evidence="11" key="1">
    <citation type="submission" date="2021-01" db="UniProtKB">
        <authorList>
            <consortium name="EnsemblMetazoa"/>
        </authorList>
    </citation>
    <scope>IDENTIFICATION</scope>
</reference>
<keyword evidence="4" id="KW-0862">Zinc</keyword>
<keyword evidence="5" id="KW-0805">Transcription regulation</keyword>